<dbReference type="EMBL" id="AMZH03002751">
    <property type="protein sequence ID" value="RRT74524.1"/>
    <property type="molecule type" value="Genomic_DNA"/>
</dbReference>
<gene>
    <name evidence="1" type="ORF">B296_00002249</name>
</gene>
<evidence type="ECO:0000313" key="1">
    <source>
        <dbReference type="EMBL" id="RRT74524.1"/>
    </source>
</evidence>
<comment type="caution">
    <text evidence="1">The sequence shown here is derived from an EMBL/GenBank/DDBJ whole genome shotgun (WGS) entry which is preliminary data.</text>
</comment>
<evidence type="ECO:0000313" key="2">
    <source>
        <dbReference type="Proteomes" id="UP000287651"/>
    </source>
</evidence>
<sequence>MMFACRVSAGRWPLVAHGQATCDMGSLQGHPSRLQGSSPRPTACMMASTAVTDQAIASRLRRQAVGPTISAGGGSRGGQADNLHEVAHHLCTRQSAKGGGSRKKL</sequence>
<name>A0A427AE80_ENSVE</name>
<reference evidence="1 2" key="1">
    <citation type="journal article" date="2014" name="Agronomy (Basel)">
        <title>A Draft Genome Sequence for Ensete ventricosum, the Drought-Tolerant Tree Against Hunger.</title>
        <authorList>
            <person name="Harrison J."/>
            <person name="Moore K.A."/>
            <person name="Paszkiewicz K."/>
            <person name="Jones T."/>
            <person name="Grant M."/>
            <person name="Ambacheew D."/>
            <person name="Muzemil S."/>
            <person name="Studholme D.J."/>
        </authorList>
    </citation>
    <scope>NUCLEOTIDE SEQUENCE [LARGE SCALE GENOMIC DNA]</scope>
</reference>
<protein>
    <submittedName>
        <fullName evidence="1">Uncharacterized protein</fullName>
    </submittedName>
</protein>
<dbReference type="Proteomes" id="UP000287651">
    <property type="component" value="Unassembled WGS sequence"/>
</dbReference>
<accession>A0A427AE80</accession>
<proteinExistence type="predicted"/>
<dbReference type="AlphaFoldDB" id="A0A427AE80"/>
<organism evidence="1 2">
    <name type="scientific">Ensete ventricosum</name>
    <name type="common">Abyssinian banana</name>
    <name type="synonym">Musa ensete</name>
    <dbReference type="NCBI Taxonomy" id="4639"/>
    <lineage>
        <taxon>Eukaryota</taxon>
        <taxon>Viridiplantae</taxon>
        <taxon>Streptophyta</taxon>
        <taxon>Embryophyta</taxon>
        <taxon>Tracheophyta</taxon>
        <taxon>Spermatophyta</taxon>
        <taxon>Magnoliopsida</taxon>
        <taxon>Liliopsida</taxon>
        <taxon>Zingiberales</taxon>
        <taxon>Musaceae</taxon>
        <taxon>Ensete</taxon>
    </lineage>
</organism>